<proteinExistence type="predicted"/>
<feature type="compositionally biased region" description="Basic and acidic residues" evidence="1">
    <location>
        <begin position="246"/>
        <end position="259"/>
    </location>
</feature>
<organism evidence="2 3">
    <name type="scientific">Scophthalmus maximus</name>
    <name type="common">Turbot</name>
    <name type="synonym">Psetta maxima</name>
    <dbReference type="NCBI Taxonomy" id="52904"/>
    <lineage>
        <taxon>Eukaryota</taxon>
        <taxon>Metazoa</taxon>
        <taxon>Chordata</taxon>
        <taxon>Craniata</taxon>
        <taxon>Vertebrata</taxon>
        <taxon>Euteleostomi</taxon>
        <taxon>Actinopterygii</taxon>
        <taxon>Neopterygii</taxon>
        <taxon>Teleostei</taxon>
        <taxon>Neoteleostei</taxon>
        <taxon>Acanthomorphata</taxon>
        <taxon>Carangaria</taxon>
        <taxon>Pleuronectiformes</taxon>
        <taxon>Pleuronectoidei</taxon>
        <taxon>Scophthalmidae</taxon>
        <taxon>Scophthalmus</taxon>
    </lineage>
</organism>
<accession>A0A6A4SUI9</accession>
<evidence type="ECO:0000313" key="2">
    <source>
        <dbReference type="EMBL" id="KAF0035778.1"/>
    </source>
</evidence>
<evidence type="ECO:0000313" key="3">
    <source>
        <dbReference type="Proteomes" id="UP000438429"/>
    </source>
</evidence>
<comment type="caution">
    <text evidence="2">The sequence shown here is derived from an EMBL/GenBank/DDBJ whole genome shotgun (WGS) entry which is preliminary data.</text>
</comment>
<sequence length="364" mass="41920">MKAQENEEKLRRDLRRMKEMFITYDENLRYQELLGRKTRTQGKTCDCGEEVSRRDNALQEEISRLLGLLQQERASRERAELRAREKEDDLRKEVETLEERNSLMEERCARPSGGASIKGTGGHPRNKNEELTRSPENRRSFIAGRHINVYRSQRTLVRSQVESAKPKLLHTKAKEQLKRDSRTNVASRVKIQSHKEQVERQVQEACQATGGRSSQELTKFQCDDRKSSTPGDQLNLTAAPLQEPLDGNRADVEAHKVQTPEEEQEEVKEQEVDEEKKVAGEAARVAPAPEPPHVGSEPAERSERSLRRRLTGSGGEGQDVPRWDGDKVRAKESEEKLRRELQRMKQMFIAYDGNRDARRDSRCQ</sequence>
<dbReference type="Proteomes" id="UP000438429">
    <property type="component" value="Unassembled WGS sequence"/>
</dbReference>
<protein>
    <submittedName>
        <fullName evidence="2">Uncharacterized protein</fullName>
    </submittedName>
</protein>
<feature type="compositionally biased region" description="Basic and acidic residues" evidence="1">
    <location>
        <begin position="126"/>
        <end position="139"/>
    </location>
</feature>
<feature type="region of interest" description="Disordered" evidence="1">
    <location>
        <begin position="104"/>
        <end position="139"/>
    </location>
</feature>
<reference evidence="2 3" key="1">
    <citation type="submission" date="2019-06" db="EMBL/GenBank/DDBJ databases">
        <title>Draft genomes of female and male turbot (Scophthalmus maximus).</title>
        <authorList>
            <person name="Xu H."/>
            <person name="Xu X.-W."/>
            <person name="Shao C."/>
            <person name="Chen S."/>
        </authorList>
    </citation>
    <scope>NUCLEOTIDE SEQUENCE [LARGE SCALE GENOMIC DNA]</scope>
    <source>
        <strain evidence="2">Ysfricsl-2016a</strain>
        <tissue evidence="2">Blood</tissue>
    </source>
</reference>
<feature type="compositionally biased region" description="Basic and acidic residues" evidence="1">
    <location>
        <begin position="267"/>
        <end position="279"/>
    </location>
</feature>
<feature type="region of interest" description="Disordered" evidence="1">
    <location>
        <begin position="223"/>
        <end position="336"/>
    </location>
</feature>
<dbReference type="EMBL" id="VEVO01000010">
    <property type="protein sequence ID" value="KAF0035778.1"/>
    <property type="molecule type" value="Genomic_DNA"/>
</dbReference>
<evidence type="ECO:0000256" key="1">
    <source>
        <dbReference type="SAM" id="MobiDB-lite"/>
    </source>
</evidence>
<dbReference type="AlphaFoldDB" id="A0A6A4SUI9"/>
<name>A0A6A4SUI9_SCOMX</name>
<gene>
    <name evidence="2" type="ORF">F2P81_011090</name>
</gene>
<feature type="compositionally biased region" description="Basic and acidic residues" evidence="1">
    <location>
        <begin position="319"/>
        <end position="336"/>
    </location>
</feature>